<proteinExistence type="predicted"/>
<protein>
    <submittedName>
        <fullName evidence="1">Uncharacterized protein</fullName>
    </submittedName>
</protein>
<dbReference type="KEGG" id="crq:GCK72_018560"/>
<dbReference type="EMBL" id="WUAV01000005">
    <property type="protein sequence ID" value="KAF1752006.1"/>
    <property type="molecule type" value="Genomic_DNA"/>
</dbReference>
<comment type="caution">
    <text evidence="1">The sequence shown here is derived from an EMBL/GenBank/DDBJ whole genome shotgun (WGS) entry which is preliminary data.</text>
</comment>
<dbReference type="GeneID" id="78776698"/>
<accession>A0A6A5GB10</accession>
<dbReference type="Proteomes" id="UP000483820">
    <property type="component" value="Chromosome V"/>
</dbReference>
<gene>
    <name evidence="1" type="ORF">GCK72_018560</name>
</gene>
<organism evidence="1 2">
    <name type="scientific">Caenorhabditis remanei</name>
    <name type="common">Caenorhabditis vulgaris</name>
    <dbReference type="NCBI Taxonomy" id="31234"/>
    <lineage>
        <taxon>Eukaryota</taxon>
        <taxon>Metazoa</taxon>
        <taxon>Ecdysozoa</taxon>
        <taxon>Nematoda</taxon>
        <taxon>Chromadorea</taxon>
        <taxon>Rhabditida</taxon>
        <taxon>Rhabditina</taxon>
        <taxon>Rhabditomorpha</taxon>
        <taxon>Rhabditoidea</taxon>
        <taxon>Rhabditidae</taxon>
        <taxon>Peloderinae</taxon>
        <taxon>Caenorhabditis</taxon>
    </lineage>
</organism>
<dbReference type="CTD" id="78776698"/>
<evidence type="ECO:0000313" key="1">
    <source>
        <dbReference type="EMBL" id="KAF1752006.1"/>
    </source>
</evidence>
<dbReference type="RefSeq" id="XP_053581535.1">
    <property type="nucleotide sequence ID" value="XM_053732622.1"/>
</dbReference>
<sequence>MPIQSVRFLPFRPSGEEASTTTTYANVVMLCPVSIHFTLMPLSFAYCSRSEEEEEVEVKKIAPGIVPTRLTGISPLLLLHAFSLDDDDRTVLTMATSGVRGKEEGEMRIGKRWKECEDQWRQSDLTGQLASYSTICKMKREKREVEAEEEEKK</sequence>
<reference evidence="1 2" key="1">
    <citation type="submission" date="2019-12" db="EMBL/GenBank/DDBJ databases">
        <title>Chromosome-level assembly of the Caenorhabditis remanei genome.</title>
        <authorList>
            <person name="Teterina A.A."/>
            <person name="Willis J.H."/>
            <person name="Phillips P.C."/>
        </authorList>
    </citation>
    <scope>NUCLEOTIDE SEQUENCE [LARGE SCALE GENOMIC DNA]</scope>
    <source>
        <strain evidence="1 2">PX506</strain>
        <tissue evidence="1">Whole organism</tissue>
    </source>
</reference>
<name>A0A6A5GB10_CAERE</name>
<dbReference type="AlphaFoldDB" id="A0A6A5GB10"/>
<evidence type="ECO:0000313" key="2">
    <source>
        <dbReference type="Proteomes" id="UP000483820"/>
    </source>
</evidence>